<gene>
    <name evidence="3" type="ORF">FHU41_000430</name>
</gene>
<proteinExistence type="predicted"/>
<dbReference type="AlphaFoldDB" id="A0A7Y9LRE2"/>
<organism evidence="3 4">
    <name type="scientific">Psychromicrobium silvestre</name>
    <dbReference type="NCBI Taxonomy" id="1645614"/>
    <lineage>
        <taxon>Bacteria</taxon>
        <taxon>Bacillati</taxon>
        <taxon>Actinomycetota</taxon>
        <taxon>Actinomycetes</taxon>
        <taxon>Micrococcales</taxon>
        <taxon>Micrococcaceae</taxon>
        <taxon>Psychromicrobium</taxon>
    </lineage>
</organism>
<evidence type="ECO:0000313" key="4">
    <source>
        <dbReference type="Proteomes" id="UP000521748"/>
    </source>
</evidence>
<dbReference type="InterPro" id="IPR051448">
    <property type="entry name" value="CdaR-like_regulators"/>
</dbReference>
<dbReference type="Pfam" id="PF13556">
    <property type="entry name" value="HTH_30"/>
    <property type="match status" value="1"/>
</dbReference>
<dbReference type="InterPro" id="IPR012914">
    <property type="entry name" value="PucR_dom"/>
</dbReference>
<reference evidence="3 4" key="1">
    <citation type="submission" date="2020-07" db="EMBL/GenBank/DDBJ databases">
        <title>Sequencing the genomes of 1000 actinobacteria strains.</title>
        <authorList>
            <person name="Klenk H.-P."/>
        </authorList>
    </citation>
    <scope>NUCLEOTIDE SEQUENCE [LARGE SCALE GENOMIC DNA]</scope>
    <source>
        <strain evidence="3 4">DSM 102047</strain>
    </source>
</reference>
<protein>
    <recommendedName>
        <fullName evidence="5">Purine catabolism regulatory protein-like family</fullName>
    </recommendedName>
</protein>
<keyword evidence="4" id="KW-1185">Reference proteome</keyword>
<dbReference type="RefSeq" id="WP_179388002.1">
    <property type="nucleotide sequence ID" value="NZ_JACBYQ010000001.1"/>
</dbReference>
<dbReference type="EMBL" id="JACBYQ010000001">
    <property type="protein sequence ID" value="NYE94209.1"/>
    <property type="molecule type" value="Genomic_DNA"/>
</dbReference>
<comment type="caution">
    <text evidence="3">The sequence shown here is derived from an EMBL/GenBank/DDBJ whole genome shotgun (WGS) entry which is preliminary data.</text>
</comment>
<feature type="domain" description="PucR C-terminal helix-turn-helix" evidence="2">
    <location>
        <begin position="427"/>
        <end position="485"/>
    </location>
</feature>
<name>A0A7Y9LRE2_9MICC</name>
<dbReference type="Pfam" id="PF07905">
    <property type="entry name" value="PucR"/>
    <property type="match status" value="1"/>
</dbReference>
<evidence type="ECO:0000259" key="1">
    <source>
        <dbReference type="Pfam" id="PF07905"/>
    </source>
</evidence>
<evidence type="ECO:0008006" key="5">
    <source>
        <dbReference type="Google" id="ProtNLM"/>
    </source>
</evidence>
<dbReference type="PANTHER" id="PTHR33744">
    <property type="entry name" value="CARBOHYDRATE DIACID REGULATOR"/>
    <property type="match status" value="1"/>
</dbReference>
<dbReference type="InterPro" id="IPR042070">
    <property type="entry name" value="PucR_C-HTH_sf"/>
</dbReference>
<evidence type="ECO:0000259" key="2">
    <source>
        <dbReference type="Pfam" id="PF13556"/>
    </source>
</evidence>
<sequence length="490" mass="52915">MKVADLLVEQVLQLRLHTPSSAERMARGISYCAPAEFMDPTPFLSPNALLLTNGMGLNISDDRTWDAYVERLARVPVAAIVFGTGPAHQLVPPGLSKAAAAHGVPLLEVPGSVPGLQVHRYVSSVLEAERFALTKQSWELAERCSQLVRGRGNLSPMLRAVAQAVSGEVAVVDAGGSVLLQWPKEGDWKPQARRNLSGGAQSTFPLPASDGGRFSLLVRNSPILDSLPALLGPVCSIIAVHLSSALNEQSGERQAIQKFLSALDDWHAATSADLARLMRSTGLSNRQSSYLIAAAADPDSPVPLWLMRLALQEAFGTVRFAMEDGVFFAFGQEPIDAEPLVALLKQFREELPQLRVLLAGPAESLDQLRLDAAQVRHQLDQAGGSMIVPGLGLQALIAATAGRGAQAAAQRLLAPLLDYDRAHQGRLLDTLEAYLAQDAHADRSCAELFIHRNTLNYRLKQIEGLLDIDLKSLENKANCLIALRLYRAAR</sequence>
<dbReference type="Gene3D" id="1.10.10.2840">
    <property type="entry name" value="PucR C-terminal helix-turn-helix domain"/>
    <property type="match status" value="1"/>
</dbReference>
<feature type="domain" description="Purine catabolism PurC-like" evidence="1">
    <location>
        <begin position="20"/>
        <end position="123"/>
    </location>
</feature>
<dbReference type="InterPro" id="IPR025736">
    <property type="entry name" value="PucR_C-HTH_dom"/>
</dbReference>
<evidence type="ECO:0000313" key="3">
    <source>
        <dbReference type="EMBL" id="NYE94209.1"/>
    </source>
</evidence>
<dbReference type="Proteomes" id="UP000521748">
    <property type="component" value="Unassembled WGS sequence"/>
</dbReference>
<accession>A0A7Y9LRE2</accession>